<evidence type="ECO:0000313" key="2">
    <source>
        <dbReference type="EMBL" id="CCG22176.1"/>
    </source>
</evidence>
<dbReference type="GO" id="GO:0006281">
    <property type="term" value="P:DNA repair"/>
    <property type="evidence" value="ECO:0007669"/>
    <property type="project" value="TreeGrafter"/>
</dbReference>
<evidence type="ECO:0000259" key="1">
    <source>
        <dbReference type="PROSITE" id="PS51397"/>
    </source>
</evidence>
<protein>
    <submittedName>
        <fullName evidence="2">Wss1 protein</fullName>
    </submittedName>
</protein>
<feature type="domain" description="WLM" evidence="1">
    <location>
        <begin position="48"/>
        <end position="244"/>
    </location>
</feature>
<dbReference type="AlphaFoldDB" id="H8X1D6"/>
<sequence length="308" mass="35095">MLTANLILMGRASNHFRYLYGIDPSNHTKKRSPNMVRKGRGEFPIKKQNRPSPVANVGKIGSLMRYSDRDYANSLLHDAVKQLAPLIHEYNFKIGLLCEMFPKSENLLGLNVNKGQKIMLRLRYHHNDKSFLPMSDILGTFLHELTHNVHGKHDKNFYDYLSKLEKRFDDLRYGNVHSNYRCEENRLGFGSLQPGVVDVRAKRIATMTKTGFKAETKVLGSASKINKSNNPREAMLRAALRRLEDSRRCHSDRDQQNEVPDEKDLNITELDGHFDSESDSDVEVVEIVKTGGKGGKDRSGSKEIIVID</sequence>
<dbReference type="GO" id="GO:0008237">
    <property type="term" value="F:metallopeptidase activity"/>
    <property type="evidence" value="ECO:0007669"/>
    <property type="project" value="TreeGrafter"/>
</dbReference>
<dbReference type="HOGENOM" id="CLU_023057_3_0_1"/>
<reference evidence="2 3" key="1">
    <citation type="journal article" date="2012" name="PLoS ONE">
        <title>Sequence and analysis of the genome of the pathogenic yeast Candida orthopsilosis.</title>
        <authorList>
            <person name="Riccombeni A."/>
            <person name="Vidanes G."/>
            <person name="Proux-Wera E."/>
            <person name="Wolfe K.H."/>
            <person name="Butler G."/>
        </authorList>
    </citation>
    <scope>NUCLEOTIDE SEQUENCE [LARGE SCALE GENOMIC DNA]</scope>
    <source>
        <strain evidence="2 3">Co 90-125</strain>
    </source>
</reference>
<dbReference type="GeneID" id="14538544"/>
<evidence type="ECO:0000313" key="3">
    <source>
        <dbReference type="Proteomes" id="UP000005018"/>
    </source>
</evidence>
<gene>
    <name evidence="2" type="ORF">CORT_0B04680</name>
</gene>
<dbReference type="GO" id="GO:0005634">
    <property type="term" value="C:nucleus"/>
    <property type="evidence" value="ECO:0007669"/>
    <property type="project" value="TreeGrafter"/>
</dbReference>
<dbReference type="PANTHER" id="PTHR46622:SF1">
    <property type="entry name" value="DNA-DEPENDENT METALLOPROTEASE WSS1"/>
    <property type="match status" value="1"/>
</dbReference>
<dbReference type="KEGG" id="cot:CORT_0B04680"/>
<name>H8X1D6_CANO9</name>
<keyword evidence="3" id="KW-1185">Reference proteome</keyword>
<dbReference type="InterPro" id="IPR053000">
    <property type="entry name" value="WSS1-like_metalloprotease"/>
</dbReference>
<proteinExistence type="predicted"/>
<dbReference type="InterPro" id="IPR013536">
    <property type="entry name" value="WLM_dom"/>
</dbReference>
<dbReference type="PROSITE" id="PS51397">
    <property type="entry name" value="WLM"/>
    <property type="match status" value="1"/>
</dbReference>
<dbReference type="OrthoDB" id="49605at2759"/>
<dbReference type="EMBL" id="HE681720">
    <property type="protein sequence ID" value="CCG22176.1"/>
    <property type="molecule type" value="Genomic_DNA"/>
</dbReference>
<dbReference type="Pfam" id="PF08325">
    <property type="entry name" value="WLM"/>
    <property type="match status" value="1"/>
</dbReference>
<dbReference type="RefSeq" id="XP_003867613.1">
    <property type="nucleotide sequence ID" value="XM_003867565.1"/>
</dbReference>
<dbReference type="eggNOG" id="KOG4842">
    <property type="taxonomic scope" value="Eukaryota"/>
</dbReference>
<organism evidence="2 3">
    <name type="scientific">Candida orthopsilosis (strain 90-125)</name>
    <name type="common">Yeast</name>
    <dbReference type="NCBI Taxonomy" id="1136231"/>
    <lineage>
        <taxon>Eukaryota</taxon>
        <taxon>Fungi</taxon>
        <taxon>Dikarya</taxon>
        <taxon>Ascomycota</taxon>
        <taxon>Saccharomycotina</taxon>
        <taxon>Pichiomycetes</taxon>
        <taxon>Debaryomycetaceae</taxon>
        <taxon>Candida/Lodderomyces clade</taxon>
        <taxon>Candida</taxon>
    </lineage>
</organism>
<dbReference type="PANTHER" id="PTHR46622">
    <property type="entry name" value="DNA-DEPENDENT METALLOPROTEASE WSS1"/>
    <property type="match status" value="1"/>
</dbReference>
<accession>H8X1D6</accession>
<dbReference type="Proteomes" id="UP000005018">
    <property type="component" value="Chromosome 2"/>
</dbReference>